<dbReference type="InterPro" id="IPR036291">
    <property type="entry name" value="NAD(P)-bd_dom_sf"/>
</dbReference>
<dbReference type="InterPro" id="IPR050700">
    <property type="entry name" value="YIM1/Zinc_Alcohol_DH_Fams"/>
</dbReference>
<dbReference type="PANTHER" id="PTHR11695:SF294">
    <property type="entry name" value="RETICULON-4-INTERACTING PROTEIN 1, MITOCHONDRIAL"/>
    <property type="match status" value="1"/>
</dbReference>
<accession>A0ABQ5LUI8</accession>
<dbReference type="SUPFAM" id="SSF51735">
    <property type="entry name" value="NAD(P)-binding Rossmann-fold domains"/>
    <property type="match status" value="1"/>
</dbReference>
<dbReference type="Proteomes" id="UP001144205">
    <property type="component" value="Unassembled WGS sequence"/>
</dbReference>
<proteinExistence type="predicted"/>
<dbReference type="InterPro" id="IPR020843">
    <property type="entry name" value="ER"/>
</dbReference>
<sequence length="334" mass="35512">MHATAQTLTAQTLNAWSVTAYGGPEKLAPVTRAMPTPGPNDVLIRIRASAVSRADGMMRAGLPRFARAFIGFRRPRHDLIGTCLSGEVIATGSAVSRFAVGDEVYGMAGMSFSANASHICMDENGVLMHKPAALSHEEAAVMGDGAITSFNFLHEVAELRAGEKVLILGAAGSLGTAAVQIASAIGAEVTGTCSARNAGMVASLGASRVIDYATEDFTRSAERYDVIYDTLGISSFGRAKRALTRNGRYVCPVLNGALLGASLRSALWGARKARFSATGMLKPERQRAMHQQLIDLVEADKFAPVMDRTYPLGELVEAHRYMETGHKRGNVVVV</sequence>
<evidence type="ECO:0000259" key="1">
    <source>
        <dbReference type="SMART" id="SM00829"/>
    </source>
</evidence>
<dbReference type="Pfam" id="PF13602">
    <property type="entry name" value="ADH_zinc_N_2"/>
    <property type="match status" value="1"/>
</dbReference>
<reference evidence="2" key="1">
    <citation type="journal article" date="2023" name="Int. J. Syst. Evol. Microbiol.">
        <title>Sinisalibacter aestuarii sp. nov., isolated from estuarine sediment of the Arakawa River.</title>
        <authorList>
            <person name="Arafat S.T."/>
            <person name="Hirano S."/>
            <person name="Sato A."/>
            <person name="Takeuchi K."/>
            <person name="Yasuda T."/>
            <person name="Terahara T."/>
            <person name="Hamada M."/>
            <person name="Kobayashi T."/>
        </authorList>
    </citation>
    <scope>NUCLEOTIDE SEQUENCE</scope>
    <source>
        <strain evidence="2">B-399</strain>
    </source>
</reference>
<evidence type="ECO:0000313" key="2">
    <source>
        <dbReference type="EMBL" id="GKY88278.1"/>
    </source>
</evidence>
<keyword evidence="3" id="KW-1185">Reference proteome</keyword>
<dbReference type="InterPro" id="IPR011032">
    <property type="entry name" value="GroES-like_sf"/>
</dbReference>
<dbReference type="Pfam" id="PF08240">
    <property type="entry name" value="ADH_N"/>
    <property type="match status" value="1"/>
</dbReference>
<protein>
    <submittedName>
        <fullName evidence="2">NADPH:quinone reductase</fullName>
    </submittedName>
</protein>
<evidence type="ECO:0000313" key="3">
    <source>
        <dbReference type="Proteomes" id="UP001144205"/>
    </source>
</evidence>
<dbReference type="RefSeq" id="WP_281842325.1">
    <property type="nucleotide sequence ID" value="NZ_BROH01000006.1"/>
</dbReference>
<dbReference type="Gene3D" id="3.40.50.720">
    <property type="entry name" value="NAD(P)-binding Rossmann-like Domain"/>
    <property type="match status" value="1"/>
</dbReference>
<name>A0ABQ5LUI8_9RHOB</name>
<organism evidence="2 3">
    <name type="scientific">Sinisalibacter aestuarii</name>
    <dbReference type="NCBI Taxonomy" id="2949426"/>
    <lineage>
        <taxon>Bacteria</taxon>
        <taxon>Pseudomonadati</taxon>
        <taxon>Pseudomonadota</taxon>
        <taxon>Alphaproteobacteria</taxon>
        <taxon>Rhodobacterales</taxon>
        <taxon>Roseobacteraceae</taxon>
        <taxon>Sinisalibacter</taxon>
    </lineage>
</organism>
<comment type="caution">
    <text evidence="2">The sequence shown here is derived from an EMBL/GenBank/DDBJ whole genome shotgun (WGS) entry which is preliminary data.</text>
</comment>
<dbReference type="CDD" id="cd08267">
    <property type="entry name" value="MDR1"/>
    <property type="match status" value="1"/>
</dbReference>
<dbReference type="EMBL" id="BROH01000006">
    <property type="protein sequence ID" value="GKY88278.1"/>
    <property type="molecule type" value="Genomic_DNA"/>
</dbReference>
<gene>
    <name evidence="2" type="ORF">STA1M1_21470</name>
</gene>
<dbReference type="PANTHER" id="PTHR11695">
    <property type="entry name" value="ALCOHOL DEHYDROGENASE RELATED"/>
    <property type="match status" value="1"/>
</dbReference>
<dbReference type="SUPFAM" id="SSF50129">
    <property type="entry name" value="GroES-like"/>
    <property type="match status" value="1"/>
</dbReference>
<dbReference type="Gene3D" id="3.90.180.10">
    <property type="entry name" value="Medium-chain alcohol dehydrogenases, catalytic domain"/>
    <property type="match status" value="1"/>
</dbReference>
<feature type="domain" description="Enoyl reductase (ER)" evidence="1">
    <location>
        <begin position="22"/>
        <end position="333"/>
    </location>
</feature>
<dbReference type="InterPro" id="IPR013154">
    <property type="entry name" value="ADH-like_N"/>
</dbReference>
<dbReference type="SMART" id="SM00829">
    <property type="entry name" value="PKS_ER"/>
    <property type="match status" value="1"/>
</dbReference>